<name>T0QIY2_SAPDV</name>
<dbReference type="SUPFAM" id="SSF52540">
    <property type="entry name" value="P-loop containing nucleoside triphosphate hydrolases"/>
    <property type="match status" value="1"/>
</dbReference>
<dbReference type="EMBL" id="JH767143">
    <property type="protein sequence ID" value="EQC37944.1"/>
    <property type="molecule type" value="Genomic_DNA"/>
</dbReference>
<dbReference type="InterPro" id="IPR027417">
    <property type="entry name" value="P-loop_NTPase"/>
</dbReference>
<keyword evidence="2" id="KW-1185">Reference proteome</keyword>
<protein>
    <recommendedName>
        <fullName evidence="3">Phosphoribulokinase/uridine kinase domain-containing protein</fullName>
    </recommendedName>
</protein>
<accession>T0QIY2</accession>
<dbReference type="VEuPathDB" id="FungiDB:SDRG_04961"/>
<dbReference type="AlphaFoldDB" id="T0QIY2"/>
<dbReference type="InParanoid" id="T0QIY2"/>
<evidence type="ECO:0000313" key="2">
    <source>
        <dbReference type="Proteomes" id="UP000030762"/>
    </source>
</evidence>
<dbReference type="eggNOG" id="KOG2878">
    <property type="taxonomic scope" value="Eukaryota"/>
</dbReference>
<evidence type="ECO:0000313" key="1">
    <source>
        <dbReference type="EMBL" id="EQC37944.1"/>
    </source>
</evidence>
<dbReference type="STRING" id="1156394.T0QIY2"/>
<evidence type="ECO:0008006" key="3">
    <source>
        <dbReference type="Google" id="ProtNLM"/>
    </source>
</evidence>
<dbReference type="OrthoDB" id="347435at2759"/>
<dbReference type="PANTHER" id="PTHR10285">
    <property type="entry name" value="URIDINE KINASE"/>
    <property type="match status" value="1"/>
</dbReference>
<dbReference type="OMA" id="FWRSLHP"/>
<dbReference type="RefSeq" id="XP_008608877.1">
    <property type="nucleotide sequence ID" value="XM_008610655.1"/>
</dbReference>
<dbReference type="Gene3D" id="3.40.50.300">
    <property type="entry name" value="P-loop containing nucleotide triphosphate hydrolases"/>
    <property type="match status" value="1"/>
</dbReference>
<proteinExistence type="predicted"/>
<sequence>MLPARTKELAAVLEKAMRASSGLKTLRASASASPFQALVHDYYLPIFAWAESQYDCLNPPAATTKTCLVLGLSCVQGGGKTTMTSYLELLFKATGKNCAVLSIDDVYYTRDGQRRVAEAHPGNPLLEFRGNPGTHDVDLLLDIIAQAKQGADVVVPRYDKSAFEGRGDRAPQDAWQHHTGPLDVLVIEGWCLGFEASNLPLYVSQLHAARVYLHRRRRSHRHLGPVNEALKDFDRIYAELAAMLVIQVPDAHCVYTWREEAEADMRTQGKPGMTSAQVADFVDRFMPAYDAYLQRFYAAMNTSRDGRGLAQKPRLVARIDRQRTCVAVQTYAGGVVTPTGSS</sequence>
<gene>
    <name evidence="1" type="ORF">SDRG_04961</name>
</gene>
<reference evidence="1 2" key="1">
    <citation type="submission" date="2012-04" db="EMBL/GenBank/DDBJ databases">
        <title>The Genome Sequence of Saprolegnia declina VS20.</title>
        <authorList>
            <consortium name="The Broad Institute Genome Sequencing Platform"/>
            <person name="Russ C."/>
            <person name="Nusbaum C."/>
            <person name="Tyler B."/>
            <person name="van West P."/>
            <person name="Dieguez-Uribeondo J."/>
            <person name="de Bruijn I."/>
            <person name="Tripathy S."/>
            <person name="Jiang R."/>
            <person name="Young S.K."/>
            <person name="Zeng Q."/>
            <person name="Gargeya S."/>
            <person name="Fitzgerald M."/>
            <person name="Haas B."/>
            <person name="Abouelleil A."/>
            <person name="Alvarado L."/>
            <person name="Arachchi H.M."/>
            <person name="Berlin A."/>
            <person name="Chapman S.B."/>
            <person name="Goldberg J."/>
            <person name="Griggs A."/>
            <person name="Gujja S."/>
            <person name="Hansen M."/>
            <person name="Howarth C."/>
            <person name="Imamovic A."/>
            <person name="Larimer J."/>
            <person name="McCowen C."/>
            <person name="Montmayeur A."/>
            <person name="Murphy C."/>
            <person name="Neiman D."/>
            <person name="Pearson M."/>
            <person name="Priest M."/>
            <person name="Roberts A."/>
            <person name="Saif S."/>
            <person name="Shea T."/>
            <person name="Sisk P."/>
            <person name="Sykes S."/>
            <person name="Wortman J."/>
            <person name="Nusbaum C."/>
            <person name="Birren B."/>
        </authorList>
    </citation>
    <scope>NUCLEOTIDE SEQUENCE [LARGE SCALE GENOMIC DNA]</scope>
    <source>
        <strain evidence="1 2">VS20</strain>
    </source>
</reference>
<dbReference type="Proteomes" id="UP000030762">
    <property type="component" value="Unassembled WGS sequence"/>
</dbReference>
<dbReference type="GeneID" id="19945688"/>
<organism evidence="1 2">
    <name type="scientific">Saprolegnia diclina (strain VS20)</name>
    <dbReference type="NCBI Taxonomy" id="1156394"/>
    <lineage>
        <taxon>Eukaryota</taxon>
        <taxon>Sar</taxon>
        <taxon>Stramenopiles</taxon>
        <taxon>Oomycota</taxon>
        <taxon>Saprolegniomycetes</taxon>
        <taxon>Saprolegniales</taxon>
        <taxon>Saprolegniaceae</taxon>
        <taxon>Saprolegnia</taxon>
    </lineage>
</organism>